<gene>
    <name evidence="6" type="ORF">SAMN05444276_1049</name>
</gene>
<dbReference type="OrthoDB" id="2729535at2"/>
<feature type="transmembrane region" description="Helical" evidence="5">
    <location>
        <begin position="256"/>
        <end position="276"/>
    </location>
</feature>
<feature type="transmembrane region" description="Helical" evidence="5">
    <location>
        <begin position="296"/>
        <end position="317"/>
    </location>
</feature>
<feature type="transmembrane region" description="Helical" evidence="5">
    <location>
        <begin position="324"/>
        <end position="343"/>
    </location>
</feature>
<feature type="transmembrane region" description="Helical" evidence="5">
    <location>
        <begin position="45"/>
        <end position="64"/>
    </location>
</feature>
<evidence type="ECO:0000256" key="2">
    <source>
        <dbReference type="ARBA" id="ARBA00022692"/>
    </source>
</evidence>
<sequence>MTLRRALLAGGYGAVAGGVTAIVFRAMQALTNVIWGSETTPHSATTVFGTIMLGGALIALLRWVETRLAGGAPPSPDSFGEQLEAAATLPVDHLRQGLMVGLAATLAVAFGGAVGPEAGLVAVATELSALVAALMARDADERRLIGAAGAAGALGGFYASPPAGAFLAESPGPEDRLPRALVFLASVAGLAGFVLVLQMLPGGEGHLVVALPDYTPSRTATELLAVVPPALGGGLVGLVFVTILPRLRAGLETLGGPVTQTLAGTLAFAALAALWPELRFSGHHQIGAMLEWGAQAGPGPLAMLAGLKVLALSLCLAAGWRGGAIFPLLFAGAAAGAAVAAAIPLEAPVSAGLLAGVTAAATLGMGRPVAAVLIVAFLVSPTAIGPLSVGALIGVALARLGPPPTLH</sequence>
<feature type="transmembrane region" description="Helical" evidence="5">
    <location>
        <begin position="220"/>
        <end position="244"/>
    </location>
</feature>
<dbReference type="AlphaFoldDB" id="A0A1H3AAE2"/>
<dbReference type="InterPro" id="IPR001807">
    <property type="entry name" value="ClC"/>
</dbReference>
<feature type="transmembrane region" description="Helical" evidence="5">
    <location>
        <begin position="98"/>
        <end position="124"/>
    </location>
</feature>
<feature type="transmembrane region" description="Helical" evidence="5">
    <location>
        <begin position="144"/>
        <end position="168"/>
    </location>
</feature>
<protein>
    <submittedName>
        <fullName evidence="6">H+/Cl-antiporter ClcA</fullName>
    </submittedName>
</protein>
<evidence type="ECO:0000313" key="7">
    <source>
        <dbReference type="Proteomes" id="UP000182944"/>
    </source>
</evidence>
<keyword evidence="7" id="KW-1185">Reference proteome</keyword>
<organism evidence="6 7">
    <name type="scientific">Paracoccus sanguinis</name>
    <dbReference type="NCBI Taxonomy" id="1545044"/>
    <lineage>
        <taxon>Bacteria</taxon>
        <taxon>Pseudomonadati</taxon>
        <taxon>Pseudomonadota</taxon>
        <taxon>Alphaproteobacteria</taxon>
        <taxon>Rhodobacterales</taxon>
        <taxon>Paracoccaceae</taxon>
        <taxon>Paracoccus</taxon>
    </lineage>
</organism>
<name>A0A1H3AAE2_9RHOB</name>
<evidence type="ECO:0000256" key="1">
    <source>
        <dbReference type="ARBA" id="ARBA00004141"/>
    </source>
</evidence>
<dbReference type="RefSeq" id="WP_036734930.1">
    <property type="nucleotide sequence ID" value="NZ_FNNA01000004.1"/>
</dbReference>
<evidence type="ECO:0000256" key="5">
    <source>
        <dbReference type="SAM" id="Phobius"/>
    </source>
</evidence>
<comment type="subcellular location">
    <subcellularLocation>
        <location evidence="1">Membrane</location>
        <topology evidence="1">Multi-pass membrane protein</topology>
    </subcellularLocation>
</comment>
<keyword evidence="2 5" id="KW-0812">Transmembrane</keyword>
<dbReference type="PANTHER" id="PTHR43427:SF12">
    <property type="entry name" value="CHLORIDE TRANSPORTER"/>
    <property type="match status" value="1"/>
</dbReference>
<evidence type="ECO:0000313" key="6">
    <source>
        <dbReference type="EMBL" id="SDX26687.1"/>
    </source>
</evidence>
<feature type="transmembrane region" description="Helical" evidence="5">
    <location>
        <begin position="373"/>
        <end position="398"/>
    </location>
</feature>
<evidence type="ECO:0000256" key="3">
    <source>
        <dbReference type="ARBA" id="ARBA00022989"/>
    </source>
</evidence>
<keyword evidence="3 5" id="KW-1133">Transmembrane helix</keyword>
<dbReference type="InterPro" id="IPR014743">
    <property type="entry name" value="Cl-channel_core"/>
</dbReference>
<accession>A0A1H3AAE2</accession>
<dbReference type="InterPro" id="IPR050368">
    <property type="entry name" value="ClC-type_chloride_channel"/>
</dbReference>
<reference evidence="7" key="1">
    <citation type="submission" date="2016-10" db="EMBL/GenBank/DDBJ databases">
        <authorList>
            <person name="Varghese N."/>
            <person name="Submissions S."/>
        </authorList>
    </citation>
    <scope>NUCLEOTIDE SEQUENCE [LARGE SCALE GENOMIC DNA]</scope>
    <source>
        <strain evidence="7">DSM 29303</strain>
    </source>
</reference>
<dbReference type="GO" id="GO:0015108">
    <property type="term" value="F:chloride transmembrane transporter activity"/>
    <property type="evidence" value="ECO:0007669"/>
    <property type="project" value="InterPro"/>
</dbReference>
<dbReference type="PANTHER" id="PTHR43427">
    <property type="entry name" value="CHLORIDE CHANNEL PROTEIN CLC-E"/>
    <property type="match status" value="1"/>
</dbReference>
<dbReference type="Pfam" id="PF00654">
    <property type="entry name" value="Voltage_CLC"/>
    <property type="match status" value="1"/>
</dbReference>
<dbReference type="EMBL" id="FNNA01000004">
    <property type="protein sequence ID" value="SDX26687.1"/>
    <property type="molecule type" value="Genomic_DNA"/>
</dbReference>
<keyword evidence="4 5" id="KW-0472">Membrane</keyword>
<dbReference type="Gene3D" id="1.10.3080.10">
    <property type="entry name" value="Clc chloride channel"/>
    <property type="match status" value="1"/>
</dbReference>
<dbReference type="SUPFAM" id="SSF81340">
    <property type="entry name" value="Clc chloride channel"/>
    <property type="match status" value="1"/>
</dbReference>
<dbReference type="GO" id="GO:0016020">
    <property type="term" value="C:membrane"/>
    <property type="evidence" value="ECO:0007669"/>
    <property type="project" value="UniProtKB-SubCell"/>
</dbReference>
<dbReference type="STRING" id="1545044.SAMN05444276_1049"/>
<proteinExistence type="predicted"/>
<feature type="transmembrane region" description="Helical" evidence="5">
    <location>
        <begin position="180"/>
        <end position="200"/>
    </location>
</feature>
<feature type="transmembrane region" description="Helical" evidence="5">
    <location>
        <begin position="349"/>
        <end position="366"/>
    </location>
</feature>
<evidence type="ECO:0000256" key="4">
    <source>
        <dbReference type="ARBA" id="ARBA00023136"/>
    </source>
</evidence>
<dbReference type="Proteomes" id="UP000182944">
    <property type="component" value="Unassembled WGS sequence"/>
</dbReference>